<proteinExistence type="inferred from homology"/>
<dbReference type="GO" id="GO:0005840">
    <property type="term" value="C:ribosome"/>
    <property type="evidence" value="ECO:0007669"/>
    <property type="project" value="UniProtKB-KW"/>
</dbReference>
<dbReference type="NCBIfam" id="TIGR03953">
    <property type="entry name" value="rplD_bact"/>
    <property type="match status" value="1"/>
</dbReference>
<evidence type="ECO:0000256" key="7">
    <source>
        <dbReference type="ARBA" id="ARBA00035208"/>
    </source>
</evidence>
<protein>
    <recommendedName>
        <fullName evidence="7 8">Large ribosomal subunit protein uL4c</fullName>
    </recommendedName>
</protein>
<name>A0A1G4NXL2_9FLOR</name>
<gene>
    <name evidence="8 10" type="primary">rpl4</name>
    <name evidence="10" type="ORF">J0081_165</name>
</gene>
<evidence type="ECO:0000256" key="3">
    <source>
        <dbReference type="ARBA" id="ARBA00022730"/>
    </source>
</evidence>
<dbReference type="SUPFAM" id="SSF52166">
    <property type="entry name" value="Ribosomal protein L4"/>
    <property type="match status" value="1"/>
</dbReference>
<dbReference type="PANTHER" id="PTHR10746">
    <property type="entry name" value="50S RIBOSOMAL PROTEIN L4"/>
    <property type="match status" value="1"/>
</dbReference>
<dbReference type="GeneID" id="30001071"/>
<dbReference type="EMBL" id="LT622873">
    <property type="protein sequence ID" value="SCW23431.1"/>
    <property type="molecule type" value="Genomic_DNA"/>
</dbReference>
<dbReference type="GO" id="GO:0003735">
    <property type="term" value="F:structural constituent of ribosome"/>
    <property type="evidence" value="ECO:0007669"/>
    <property type="project" value="InterPro"/>
</dbReference>
<comment type="subunit">
    <text evidence="8">Part of the 50S ribosomal subunit.</text>
</comment>
<keyword evidence="3 8" id="KW-0699">rRNA-binding</keyword>
<dbReference type="InterPro" id="IPR002136">
    <property type="entry name" value="Ribosomal_uL4"/>
</dbReference>
<evidence type="ECO:0000256" key="6">
    <source>
        <dbReference type="ARBA" id="ARBA00023274"/>
    </source>
</evidence>
<keyword evidence="10" id="KW-0150">Chloroplast</keyword>
<feature type="region of interest" description="Disordered" evidence="9">
    <location>
        <begin position="47"/>
        <end position="90"/>
    </location>
</feature>
<dbReference type="GO" id="GO:0006412">
    <property type="term" value="P:translation"/>
    <property type="evidence" value="ECO:0007669"/>
    <property type="project" value="UniProtKB-UniRule"/>
</dbReference>
<organism evidence="10">
    <name type="scientific">Scinaia undulata</name>
    <dbReference type="NCBI Taxonomy" id="1884664"/>
    <lineage>
        <taxon>Eukaryota</taxon>
        <taxon>Rhodophyta</taxon>
        <taxon>Florideophyceae</taxon>
        <taxon>Nemaliophycidae</taxon>
        <taxon>Nemaliales</taxon>
        <taxon>Scinaiaceae</taxon>
        <taxon>Scinaia</taxon>
    </lineage>
</organism>
<sequence length="217" mass="23935">MTTESRVIQYKIHGNNSAGRYVQEIKLKTSNDNDTYIIHRALIKQMQEKRQGNANTKTRSEVRGGGRKPWKQKGTGKARAGSTRSPLWRGGGVSFGPKSKSYKNKLNLKEKQLAISSILLNKQSNTTVVANEALALPKPKTKTLTGILEGFNLNAQEKILVIVKSKSINLYLSSRNLSNIEIIQADHLNAFALLKAEKLIITTDALSTIAGIHNGQQ</sequence>
<accession>A0A1G4NXL2</accession>
<keyword evidence="4 8" id="KW-0694">RNA-binding</keyword>
<evidence type="ECO:0000256" key="5">
    <source>
        <dbReference type="ARBA" id="ARBA00022980"/>
    </source>
</evidence>
<keyword evidence="10" id="KW-0934">Plastid</keyword>
<reference evidence="10" key="2">
    <citation type="submission" date="2016-10" db="EMBL/GenBank/DDBJ databases">
        <authorList>
            <person name="de Groot N.N."/>
        </authorList>
    </citation>
    <scope>NUCLEOTIDE SEQUENCE</scope>
    <source>
        <strain evidence="10">J.0081</strain>
    </source>
</reference>
<evidence type="ECO:0000256" key="2">
    <source>
        <dbReference type="ARBA" id="ARBA00010528"/>
    </source>
</evidence>
<feature type="compositionally biased region" description="Basic residues" evidence="9">
    <location>
        <begin position="65"/>
        <end position="76"/>
    </location>
</feature>
<dbReference type="GO" id="GO:1990904">
    <property type="term" value="C:ribonucleoprotein complex"/>
    <property type="evidence" value="ECO:0007669"/>
    <property type="project" value="UniProtKB-KW"/>
</dbReference>
<comment type="function">
    <text evidence="1 8">Probably binds the 23S rRNA.</text>
</comment>
<dbReference type="PANTHER" id="PTHR10746:SF17">
    <property type="entry name" value="LARGE RIBOSOMAL SUBUNIT PROTEIN UL4C"/>
    <property type="match status" value="1"/>
</dbReference>
<dbReference type="GO" id="GO:0019843">
    <property type="term" value="F:rRNA binding"/>
    <property type="evidence" value="ECO:0007669"/>
    <property type="project" value="UniProtKB-UniRule"/>
</dbReference>
<dbReference type="InterPro" id="IPR013005">
    <property type="entry name" value="Ribosomal_uL4-like"/>
</dbReference>
<dbReference type="GO" id="GO:0009507">
    <property type="term" value="C:chloroplast"/>
    <property type="evidence" value="ECO:0007669"/>
    <property type="project" value="UniProtKB-SubCell"/>
</dbReference>
<comment type="similarity">
    <text evidence="2 8">Belongs to the universal ribosomal protein uL4 family.</text>
</comment>
<dbReference type="AlphaFoldDB" id="A0A1G4NXL2"/>
<evidence type="ECO:0000313" key="10">
    <source>
        <dbReference type="EMBL" id="SCW23431.1"/>
    </source>
</evidence>
<keyword evidence="5 8" id="KW-0689">Ribosomal protein</keyword>
<dbReference type="RefSeq" id="YP_009314976.1">
    <property type="nucleotide sequence ID" value="NC_031664.1"/>
</dbReference>
<dbReference type="Gene3D" id="3.40.1370.10">
    <property type="match status" value="1"/>
</dbReference>
<comment type="subcellular location">
    <subcellularLocation>
        <location evidence="8">Plastid</location>
        <location evidence="8">Chloroplast</location>
    </subcellularLocation>
</comment>
<keyword evidence="6 8" id="KW-0687">Ribonucleoprotein</keyword>
<evidence type="ECO:0000256" key="4">
    <source>
        <dbReference type="ARBA" id="ARBA00022884"/>
    </source>
</evidence>
<reference evidence="10" key="1">
    <citation type="submission" date="2016-10" db="EMBL/GenBank/DDBJ databases">
        <title>Chloroplast genomes as a tool to resolve red algal phylogenies: a case study in the Nemaliales.</title>
        <authorList>
            <person name="Costa J.F."/>
            <person name="Lin S.M."/>
            <person name="Macaya E.C."/>
            <person name="Fernandez-Garcia C."/>
            <person name="Verbruggen H."/>
        </authorList>
    </citation>
    <scope>NUCLEOTIDE SEQUENCE</scope>
    <source>
        <strain evidence="10">J.0081</strain>
    </source>
</reference>
<dbReference type="Pfam" id="PF00573">
    <property type="entry name" value="Ribosomal_L4"/>
    <property type="match status" value="1"/>
</dbReference>
<evidence type="ECO:0000256" key="1">
    <source>
        <dbReference type="ARBA" id="ARBA00004083"/>
    </source>
</evidence>
<dbReference type="InterPro" id="IPR023574">
    <property type="entry name" value="Ribosomal_uL4_dom_sf"/>
</dbReference>
<evidence type="ECO:0000256" key="9">
    <source>
        <dbReference type="SAM" id="MobiDB-lite"/>
    </source>
</evidence>
<evidence type="ECO:0000256" key="8">
    <source>
        <dbReference type="HAMAP-Rule" id="MF_01328"/>
    </source>
</evidence>
<dbReference type="HAMAP" id="MF_01328_B">
    <property type="entry name" value="Ribosomal_uL4_B"/>
    <property type="match status" value="1"/>
</dbReference>
<geneLocation type="chloroplast" evidence="10"/>